<evidence type="ECO:0008006" key="5">
    <source>
        <dbReference type="Google" id="ProtNLM"/>
    </source>
</evidence>
<feature type="compositionally biased region" description="Basic and acidic residues" evidence="1">
    <location>
        <begin position="287"/>
        <end position="305"/>
    </location>
</feature>
<evidence type="ECO:0000313" key="3">
    <source>
        <dbReference type="EMBL" id="CEO94316.1"/>
    </source>
</evidence>
<dbReference type="Proteomes" id="UP000039324">
    <property type="component" value="Unassembled WGS sequence"/>
</dbReference>
<feature type="region of interest" description="Disordered" evidence="1">
    <location>
        <begin position="105"/>
        <end position="188"/>
    </location>
</feature>
<keyword evidence="4" id="KW-1185">Reference proteome</keyword>
<keyword evidence="2" id="KW-0732">Signal</keyword>
<evidence type="ECO:0000256" key="1">
    <source>
        <dbReference type="SAM" id="MobiDB-lite"/>
    </source>
</evidence>
<gene>
    <name evidence="3" type="ORF">PBRA_000101</name>
</gene>
<reference evidence="3 4" key="1">
    <citation type="submission" date="2015-02" db="EMBL/GenBank/DDBJ databases">
        <authorList>
            <person name="Chooi Y.-H."/>
        </authorList>
    </citation>
    <scope>NUCLEOTIDE SEQUENCE [LARGE SCALE GENOMIC DNA]</scope>
    <source>
        <strain evidence="3">E3</strain>
    </source>
</reference>
<dbReference type="AlphaFoldDB" id="A0A0G4IGI1"/>
<organism evidence="3 4">
    <name type="scientific">Plasmodiophora brassicae</name>
    <name type="common">Clubroot disease agent</name>
    <dbReference type="NCBI Taxonomy" id="37360"/>
    <lineage>
        <taxon>Eukaryota</taxon>
        <taxon>Sar</taxon>
        <taxon>Rhizaria</taxon>
        <taxon>Endomyxa</taxon>
        <taxon>Phytomyxea</taxon>
        <taxon>Plasmodiophorida</taxon>
        <taxon>Plasmodiophoridae</taxon>
        <taxon>Plasmodiophora</taxon>
    </lineage>
</organism>
<protein>
    <recommendedName>
        <fullName evidence="5">RxLR effector protein</fullName>
    </recommendedName>
</protein>
<name>A0A0G4IGI1_PLABS</name>
<accession>A0A0G4IGI1</accession>
<evidence type="ECO:0000313" key="4">
    <source>
        <dbReference type="Proteomes" id="UP000039324"/>
    </source>
</evidence>
<feature type="signal peptide" evidence="2">
    <location>
        <begin position="1"/>
        <end position="27"/>
    </location>
</feature>
<evidence type="ECO:0000256" key="2">
    <source>
        <dbReference type="SAM" id="SignalP"/>
    </source>
</evidence>
<feature type="region of interest" description="Disordered" evidence="1">
    <location>
        <begin position="31"/>
        <end position="51"/>
    </location>
</feature>
<proteinExistence type="predicted"/>
<feature type="region of interest" description="Disordered" evidence="1">
    <location>
        <begin position="283"/>
        <end position="319"/>
    </location>
</feature>
<dbReference type="EMBL" id="CDSF01000001">
    <property type="protein sequence ID" value="CEO94316.1"/>
    <property type="molecule type" value="Genomic_DNA"/>
</dbReference>
<sequence length="319" mass="35486">MGTVAMARALAVVLTMASVCCVLEVLGMETDPRPDTASPPIPIPGGGRVRRQSSLPVQIPTQYERRRARTNPETYTQIGDSWSPMIKRDKSTDAISTGGLMMLMWEPSSSESDGGILVDDNKGAEQPRPTGDRASKSTLRRSDSVDDLVSLTSTMMIEPSGGDQRARAAPAGIRSSPSTEGKPPAGSRSLWIRRHERDEFRWPRSVDSPVLDVHVYDSPPRLQDRVPDGFSDRVDEKQAPLRKRLALQQLRKRRSSGMSGEEDVDADDETWRRRHAIRRRSSFPAFVHDEDHEAPVESAFPKRSEPTAVRPSNSDREHL</sequence>
<feature type="compositionally biased region" description="Basic and acidic residues" evidence="1">
    <location>
        <begin position="119"/>
        <end position="144"/>
    </location>
</feature>
<feature type="chain" id="PRO_5005193009" description="RxLR effector protein" evidence="2">
    <location>
        <begin position="28"/>
        <end position="319"/>
    </location>
</feature>